<feature type="compositionally biased region" description="Basic and acidic residues" evidence="3">
    <location>
        <begin position="249"/>
        <end position="259"/>
    </location>
</feature>
<feature type="compositionally biased region" description="Polar residues" evidence="3">
    <location>
        <begin position="564"/>
        <end position="581"/>
    </location>
</feature>
<feature type="compositionally biased region" description="Basic and acidic residues" evidence="3">
    <location>
        <begin position="93"/>
        <end position="102"/>
    </location>
</feature>
<feature type="compositionally biased region" description="Polar residues" evidence="3">
    <location>
        <begin position="542"/>
        <end position="553"/>
    </location>
</feature>
<dbReference type="OrthoDB" id="193499at2759"/>
<evidence type="ECO:0000259" key="4">
    <source>
        <dbReference type="PROSITE" id="PS50102"/>
    </source>
</evidence>
<dbReference type="Proteomes" id="UP000091918">
    <property type="component" value="Unassembled WGS sequence"/>
</dbReference>
<proteinExistence type="predicted"/>
<keyword evidence="1 2" id="KW-0694">RNA-binding</keyword>
<dbReference type="SUPFAM" id="SSF54928">
    <property type="entry name" value="RNA-binding domain, RBD"/>
    <property type="match status" value="1"/>
</dbReference>
<feature type="region of interest" description="Disordered" evidence="3">
    <location>
        <begin position="986"/>
        <end position="1018"/>
    </location>
</feature>
<accession>A0A1B7P7Y1</accession>
<dbReference type="PANTHER" id="PTHR48027">
    <property type="entry name" value="HETEROGENEOUS NUCLEAR RIBONUCLEOPROTEIN 87F-RELATED"/>
    <property type="match status" value="1"/>
</dbReference>
<feature type="domain" description="RRM" evidence="4">
    <location>
        <begin position="608"/>
        <end position="686"/>
    </location>
</feature>
<feature type="region of interest" description="Disordered" evidence="3">
    <location>
        <begin position="689"/>
        <end position="821"/>
    </location>
</feature>
<dbReference type="AlphaFoldDB" id="A0A1B7P7Y1"/>
<feature type="compositionally biased region" description="Basic and acidic residues" evidence="3">
    <location>
        <begin position="772"/>
        <end position="781"/>
    </location>
</feature>
<keyword evidence="6" id="KW-1185">Reference proteome</keyword>
<feature type="compositionally biased region" description="Basic and acidic residues" evidence="3">
    <location>
        <begin position="789"/>
        <end position="799"/>
    </location>
</feature>
<dbReference type="Pfam" id="PF00076">
    <property type="entry name" value="RRM_1"/>
    <property type="match status" value="1"/>
</dbReference>
<dbReference type="EMBL" id="LGUA01000025">
    <property type="protein sequence ID" value="OAX85145.1"/>
    <property type="molecule type" value="Genomic_DNA"/>
</dbReference>
<dbReference type="InterPro" id="IPR052462">
    <property type="entry name" value="SLIRP/GR-RBP-like"/>
</dbReference>
<evidence type="ECO:0000256" key="3">
    <source>
        <dbReference type="SAM" id="MobiDB-lite"/>
    </source>
</evidence>
<feature type="compositionally biased region" description="Polar residues" evidence="3">
    <location>
        <begin position="274"/>
        <end position="290"/>
    </location>
</feature>
<feature type="region of interest" description="Disordered" evidence="3">
    <location>
        <begin position="888"/>
        <end position="972"/>
    </location>
</feature>
<reference evidence="5 6" key="1">
    <citation type="submission" date="2015-07" db="EMBL/GenBank/DDBJ databases">
        <title>Emmonsia species relationships and genome sequence.</title>
        <authorList>
            <person name="Cuomo C.A."/>
            <person name="Schwartz I.S."/>
            <person name="Kenyon C."/>
            <person name="de Hoog G.S."/>
            <person name="Govender N.P."/>
            <person name="Botha A."/>
            <person name="Moreno L."/>
            <person name="de Vries M."/>
            <person name="Munoz J.F."/>
            <person name="Stielow J.B."/>
        </authorList>
    </citation>
    <scope>NUCLEOTIDE SEQUENCE [LARGE SCALE GENOMIC DNA]</scope>
    <source>
        <strain evidence="5 6">CBS 136260</strain>
    </source>
</reference>
<comment type="caution">
    <text evidence="5">The sequence shown here is derived from an EMBL/GenBank/DDBJ whole genome shotgun (WGS) entry which is preliminary data.</text>
</comment>
<dbReference type="Gene3D" id="3.30.70.330">
    <property type="match status" value="1"/>
</dbReference>
<dbReference type="GO" id="GO:0003723">
    <property type="term" value="F:RNA binding"/>
    <property type="evidence" value="ECO:0007669"/>
    <property type="project" value="UniProtKB-UniRule"/>
</dbReference>
<protein>
    <recommendedName>
        <fullName evidence="4">RRM domain-containing protein</fullName>
    </recommendedName>
</protein>
<name>A0A1B7P7Y1_9EURO</name>
<dbReference type="PROSITE" id="PS50102">
    <property type="entry name" value="RRM"/>
    <property type="match status" value="1"/>
</dbReference>
<feature type="region of interest" description="Disordered" evidence="3">
    <location>
        <begin position="1"/>
        <end position="42"/>
    </location>
</feature>
<organism evidence="5 6">
    <name type="scientific">Emergomyces africanus</name>
    <dbReference type="NCBI Taxonomy" id="1955775"/>
    <lineage>
        <taxon>Eukaryota</taxon>
        <taxon>Fungi</taxon>
        <taxon>Dikarya</taxon>
        <taxon>Ascomycota</taxon>
        <taxon>Pezizomycotina</taxon>
        <taxon>Eurotiomycetes</taxon>
        <taxon>Eurotiomycetidae</taxon>
        <taxon>Onygenales</taxon>
        <taxon>Ajellomycetaceae</taxon>
        <taxon>Emergomyces</taxon>
    </lineage>
</organism>
<feature type="region of interest" description="Disordered" evidence="3">
    <location>
        <begin position="243"/>
        <end position="300"/>
    </location>
</feature>
<dbReference type="InterPro" id="IPR012677">
    <property type="entry name" value="Nucleotide-bd_a/b_plait_sf"/>
</dbReference>
<evidence type="ECO:0000256" key="1">
    <source>
        <dbReference type="ARBA" id="ARBA00022884"/>
    </source>
</evidence>
<sequence>MLKPFRIRDLNLSTEGELEQPHRPLQDGHSSSEPFLNSPFDDEQMMPYQPPDIGQPGKFCPLLTYDMRPILSVETDGRIAKGDNDRIIPSSKPRSDHIGGCSDAKRISVTDALVTPTPNPHPHGIVRVSAEEYDETIATHPQAKLSYMDEDDGDTITVGSALELAERLDDPISSTVFYPSSITVADQQHEIPMHIFDINRSKSVLDIWRSFGQRTSQGYRQIGTSVSTHPDASALEVAISRSNGPLEPAFERRNDDPRDGWFQPPIPPPIPLSTWPQSEKVSLDQVSSMDGDQPSELGASGSIETAQEACSVISDTHISTPAPPLPPINPWASLRTGPSDFLPNGRTQREPKSRESPIEENEPLLASFEAELSKIMEDKLIVDSSTTETQEQDAAEITSSQSPTSQPELVPSSQSIPKPAQILAQTMQTLLGGVRHLTSELRSKIPELERRLSSTHQHIPSTVETTLFNTLGAIGSHVQSLANAIQATATSSIAAADRSMEADLLATDQIVNGLHTLARDIRNMGRTLFAAFDAPSRPAGSSEEQPNGETFPTNGDVRDEHTPELSTSQPNASLDNSTNLVPSPRAPENESQIATQLESLSANSNRSTTLFIGNLHNAVTEQDVEAAFASKGFLGKVNLPHDSATGRHAGFGYVEFPCSFAASGALQALNGVLIHDRIINLEFSHGVDTTTDSTTQQPPAQAIQPSPHFPTAEANKPYRRARPLPPRTISQRASVYGRMQPPSLNDVSNPNAGASSTGIRRAKSLGTLRRPLTHDTSRHEIPAMNNISERPEDQDKPNAKVDGLLSHPSPHTGRKKRSSLYSTATSINNTPTEHVDVEPGFSARYPSLAPETYNRNNLLSYSPPPQGQEFTRALSPESQMARFPTVSQLEARNSTTHQPQLGGQWGPRRSPMATDGSPPNETSASDAPAHNLGDLHPILPPPVEGHGIPGSWPPEFYNTRITEPNASSPTRLGELRRSNTTIASDPAARLSGPFVPFTERHQRSGHSNLRRSATERQHRRPLGSTFGRHRHVLEDRPASYNPYRLPGPPADALSSIPGSFPAEAPPAVLHHAPTHQYGERQPEMQEHHRPINDNSLRHDIDRCIAHLGLLGYGYDSSLPSHNLHIYAEASNGNLEDAIEMIEEERKAYNLQAVPR</sequence>
<evidence type="ECO:0000313" key="6">
    <source>
        <dbReference type="Proteomes" id="UP000091918"/>
    </source>
</evidence>
<evidence type="ECO:0000313" key="5">
    <source>
        <dbReference type="EMBL" id="OAX85145.1"/>
    </source>
</evidence>
<feature type="region of interest" description="Disordered" evidence="3">
    <location>
        <begin position="316"/>
        <end position="364"/>
    </location>
</feature>
<gene>
    <name evidence="5" type="ORF">ACJ72_00480</name>
</gene>
<dbReference type="STRING" id="1658172.A0A1B7P7Y1"/>
<feature type="compositionally biased region" description="Polar residues" evidence="3">
    <location>
        <begin position="397"/>
        <end position="416"/>
    </location>
</feature>
<feature type="compositionally biased region" description="Basic and acidic residues" evidence="3">
    <location>
        <begin position="347"/>
        <end position="357"/>
    </location>
</feature>
<feature type="compositionally biased region" description="Polar residues" evidence="3">
    <location>
        <begin position="888"/>
        <end position="901"/>
    </location>
</feature>
<dbReference type="InterPro" id="IPR035979">
    <property type="entry name" value="RBD_domain_sf"/>
</dbReference>
<feature type="region of interest" description="Disordered" evidence="3">
    <location>
        <begin position="82"/>
        <end position="102"/>
    </location>
</feature>
<feature type="compositionally biased region" description="Polar residues" evidence="3">
    <location>
        <begin position="959"/>
        <end position="970"/>
    </location>
</feature>
<feature type="region of interest" description="Disordered" evidence="3">
    <location>
        <begin position="534"/>
        <end position="591"/>
    </location>
</feature>
<feature type="region of interest" description="Disordered" evidence="3">
    <location>
        <begin position="384"/>
        <end position="416"/>
    </location>
</feature>
<dbReference type="SMART" id="SM00360">
    <property type="entry name" value="RRM"/>
    <property type="match status" value="1"/>
</dbReference>
<feature type="compositionally biased region" description="Polar residues" evidence="3">
    <location>
        <begin position="742"/>
        <end position="758"/>
    </location>
</feature>
<dbReference type="InterPro" id="IPR000504">
    <property type="entry name" value="RRM_dom"/>
</dbReference>
<feature type="compositionally biased region" description="Low complexity" evidence="3">
    <location>
        <begin position="689"/>
        <end position="706"/>
    </location>
</feature>
<evidence type="ECO:0000256" key="2">
    <source>
        <dbReference type="PROSITE-ProRule" id="PRU00176"/>
    </source>
</evidence>